<keyword evidence="4 7" id="KW-0418">Kinase</keyword>
<dbReference type="eggNOG" id="COG0524">
    <property type="taxonomic scope" value="Bacteria"/>
</dbReference>
<dbReference type="SUPFAM" id="SSF53613">
    <property type="entry name" value="Ribokinase-like"/>
    <property type="match status" value="1"/>
</dbReference>
<dbReference type="Proteomes" id="UP000006666">
    <property type="component" value="Chromosome"/>
</dbReference>
<evidence type="ECO:0000256" key="3">
    <source>
        <dbReference type="ARBA" id="ARBA00022741"/>
    </source>
</evidence>
<dbReference type="EMBL" id="CP001686">
    <property type="protein sequence ID" value="ACV07039.1"/>
    <property type="molecule type" value="Genomic_DNA"/>
</dbReference>
<keyword evidence="2" id="KW-0808">Transferase</keyword>
<evidence type="ECO:0000256" key="2">
    <source>
        <dbReference type="ARBA" id="ARBA00022679"/>
    </source>
</evidence>
<dbReference type="AlphaFoldDB" id="C7NKU8"/>
<sequence>MTGTGGVLVVGEALVDVVHPADGGPPAEHVGGSPANVAMGLARLGHPAWLATHVGTDERGDRIAATVHEAGTGLAPGSRAAERTPTAVARLDAAGAAQYTFDLTWQYDAAAVQRHLDATGGVGHVHTGSLAAVLAPGAEALREHLQQLRATHTLSYDPNARPGVMGAARHARAASEQFVALADVVKCSDEDLAWFQPDSSWEEAAGHLLELGPHLAVVTRGGEGATALLRTGEASTVGEVARVDVPAPSVRVADTVGAGDSFMAGLLSGLLEAGILGARGATDTDEGSPHRPCGVWSTEAVQAAVERGVATAAWTVQRPGAGGPSRAELPGA</sequence>
<evidence type="ECO:0000256" key="4">
    <source>
        <dbReference type="ARBA" id="ARBA00022777"/>
    </source>
</evidence>
<feature type="domain" description="Carbohydrate kinase PfkB" evidence="6">
    <location>
        <begin position="7"/>
        <end position="324"/>
    </location>
</feature>
<comment type="similarity">
    <text evidence="1">Belongs to the carbohydrate kinase PfkB family.</text>
</comment>
<dbReference type="HOGENOM" id="CLU_027634_6_2_11"/>
<dbReference type="CDD" id="cd01167">
    <property type="entry name" value="bac_FRK"/>
    <property type="match status" value="1"/>
</dbReference>
<accession>C7NKU8</accession>
<dbReference type="PROSITE" id="PS00584">
    <property type="entry name" value="PFKB_KINASES_2"/>
    <property type="match status" value="1"/>
</dbReference>
<gene>
    <name evidence="7" type="ordered locus">Ksed_20450</name>
</gene>
<evidence type="ECO:0000259" key="6">
    <source>
        <dbReference type="Pfam" id="PF00294"/>
    </source>
</evidence>
<evidence type="ECO:0000313" key="7">
    <source>
        <dbReference type="EMBL" id="ACV07039.1"/>
    </source>
</evidence>
<evidence type="ECO:0000313" key="8">
    <source>
        <dbReference type="Proteomes" id="UP000006666"/>
    </source>
</evidence>
<dbReference type="InterPro" id="IPR029056">
    <property type="entry name" value="Ribokinase-like"/>
</dbReference>
<evidence type="ECO:0000256" key="5">
    <source>
        <dbReference type="ARBA" id="ARBA00022840"/>
    </source>
</evidence>
<keyword evidence="5" id="KW-0067">ATP-binding</keyword>
<dbReference type="GO" id="GO:0005524">
    <property type="term" value="F:ATP binding"/>
    <property type="evidence" value="ECO:0007669"/>
    <property type="project" value="UniProtKB-KW"/>
</dbReference>
<dbReference type="Pfam" id="PF00294">
    <property type="entry name" value="PfkB"/>
    <property type="match status" value="1"/>
</dbReference>
<dbReference type="InterPro" id="IPR011611">
    <property type="entry name" value="PfkB_dom"/>
</dbReference>
<dbReference type="PROSITE" id="PS00583">
    <property type="entry name" value="PFKB_KINASES_1"/>
    <property type="match status" value="1"/>
</dbReference>
<evidence type="ECO:0000256" key="1">
    <source>
        <dbReference type="ARBA" id="ARBA00010688"/>
    </source>
</evidence>
<dbReference type="InterPro" id="IPR002173">
    <property type="entry name" value="Carboh/pur_kinase_PfkB_CS"/>
</dbReference>
<dbReference type="InterPro" id="IPR050306">
    <property type="entry name" value="PfkB_Carbo_kinase"/>
</dbReference>
<dbReference type="STRING" id="478801.Ksed_20450"/>
<protein>
    <submittedName>
        <fullName evidence="7">Sugar kinase, ribokinase</fullName>
    </submittedName>
</protein>
<dbReference type="GO" id="GO:0016301">
    <property type="term" value="F:kinase activity"/>
    <property type="evidence" value="ECO:0007669"/>
    <property type="project" value="UniProtKB-KW"/>
</dbReference>
<reference evidence="7 8" key="1">
    <citation type="journal article" date="2009" name="Stand. Genomic Sci.">
        <title>Complete genome sequence of Kytococcus sedentarius type strain (541).</title>
        <authorList>
            <person name="Sims D."/>
            <person name="Brettin T."/>
            <person name="Detter J.C."/>
            <person name="Han C."/>
            <person name="Lapidus A."/>
            <person name="Copeland A."/>
            <person name="Glavina Del Rio T."/>
            <person name="Nolan M."/>
            <person name="Chen F."/>
            <person name="Lucas S."/>
            <person name="Tice H."/>
            <person name="Cheng J.F."/>
            <person name="Bruce D."/>
            <person name="Goodwin L."/>
            <person name="Pitluck S."/>
            <person name="Ovchinnikova G."/>
            <person name="Pati A."/>
            <person name="Ivanova N."/>
            <person name="Mavrommatis K."/>
            <person name="Chen A."/>
            <person name="Palaniappan K."/>
            <person name="D'haeseleer P."/>
            <person name="Chain P."/>
            <person name="Bristow J."/>
            <person name="Eisen J.A."/>
            <person name="Markowitz V."/>
            <person name="Hugenholtz P."/>
            <person name="Schneider S."/>
            <person name="Goker M."/>
            <person name="Pukall R."/>
            <person name="Kyrpides N.C."/>
            <person name="Klenk H.P."/>
        </authorList>
    </citation>
    <scope>NUCLEOTIDE SEQUENCE [LARGE SCALE GENOMIC DNA]</scope>
    <source>
        <strain evidence="8">ATCC 14392 / DSM 20547 / JCM 11482 / CCUG 33030 / NBRC 15357 / NCTC 11040 / CCM 314 / 541</strain>
    </source>
</reference>
<organism evidence="7 8">
    <name type="scientific">Kytococcus sedentarius (strain ATCC 14392 / DSM 20547 / JCM 11482 / CCUG 33030 / NBRC 15357 / NCTC 11040 / CCM 314 / 541)</name>
    <name type="common">Micrococcus sedentarius</name>
    <dbReference type="NCBI Taxonomy" id="478801"/>
    <lineage>
        <taxon>Bacteria</taxon>
        <taxon>Bacillati</taxon>
        <taxon>Actinomycetota</taxon>
        <taxon>Actinomycetes</taxon>
        <taxon>Micrococcales</taxon>
        <taxon>Kytococcaceae</taxon>
        <taxon>Kytococcus</taxon>
    </lineage>
</organism>
<dbReference type="RefSeq" id="WP_015779978.1">
    <property type="nucleotide sequence ID" value="NC_013169.1"/>
</dbReference>
<dbReference type="Gene3D" id="3.40.1190.20">
    <property type="match status" value="1"/>
</dbReference>
<proteinExistence type="inferred from homology"/>
<name>C7NKU8_KYTSD</name>
<dbReference type="KEGG" id="kse:Ksed_20450"/>
<dbReference type="PANTHER" id="PTHR43085">
    <property type="entry name" value="HEXOKINASE FAMILY MEMBER"/>
    <property type="match status" value="1"/>
</dbReference>
<keyword evidence="3" id="KW-0547">Nucleotide-binding</keyword>
<dbReference type="PANTHER" id="PTHR43085:SF1">
    <property type="entry name" value="PSEUDOURIDINE KINASE-RELATED"/>
    <property type="match status" value="1"/>
</dbReference>
<keyword evidence="8" id="KW-1185">Reference proteome</keyword>